<proteinExistence type="predicted"/>
<keyword evidence="1" id="KW-0812">Transmembrane</keyword>
<name>A0A2N4TN74_RALPI</name>
<protein>
    <submittedName>
        <fullName evidence="2">DUF969 domain-containing protein</fullName>
    </submittedName>
</protein>
<keyword evidence="1" id="KW-1133">Transmembrane helix</keyword>
<dbReference type="EMBL" id="PKQE01000004">
    <property type="protein sequence ID" value="PLC41154.1"/>
    <property type="molecule type" value="Genomic_DNA"/>
</dbReference>
<dbReference type="OrthoDB" id="80065at2"/>
<evidence type="ECO:0000256" key="1">
    <source>
        <dbReference type="SAM" id="Phobius"/>
    </source>
</evidence>
<dbReference type="RefSeq" id="WP_027680962.1">
    <property type="nucleotide sequence ID" value="NZ_PKQE01000004.1"/>
</dbReference>
<evidence type="ECO:0000313" key="3">
    <source>
        <dbReference type="Proteomes" id="UP000234456"/>
    </source>
</evidence>
<dbReference type="Proteomes" id="UP000234456">
    <property type="component" value="Unassembled WGS sequence"/>
</dbReference>
<feature type="transmembrane region" description="Helical" evidence="1">
    <location>
        <begin position="197"/>
        <end position="214"/>
    </location>
</feature>
<dbReference type="Pfam" id="PF06149">
    <property type="entry name" value="DUF969"/>
    <property type="match status" value="1"/>
</dbReference>
<feature type="transmembrane region" description="Helical" evidence="1">
    <location>
        <begin position="6"/>
        <end position="22"/>
    </location>
</feature>
<sequence>MGTAVNLWPLIGVVVIIAGFILRFNPMLVVAVAAIATGFAASMSIEQILTAIGTGIIKTRTLPLIILLPLAVVGLLERHGLREHAQNWIARIQSATVGRLLIVYLAVRELTAAAGLTSLGGHPQMVRPLLAPMAEGAAENRFGKLPAPVRERLLAFCAATDNVGLFFGEDIFVAFGAIALMHTFLLGSGIDVEPLHIAVWGIPTAVCAFLIHSVRLKRLDGWLAREMGNQRGAAGNTNTAAAKQG</sequence>
<feature type="transmembrane region" description="Helical" evidence="1">
    <location>
        <begin position="171"/>
        <end position="190"/>
    </location>
</feature>
<keyword evidence="1" id="KW-0472">Membrane</keyword>
<comment type="caution">
    <text evidence="2">The sequence shown here is derived from an EMBL/GenBank/DDBJ whole genome shotgun (WGS) entry which is preliminary data.</text>
</comment>
<feature type="transmembrane region" description="Helical" evidence="1">
    <location>
        <begin position="27"/>
        <end position="45"/>
    </location>
</feature>
<dbReference type="InterPro" id="IPR010374">
    <property type="entry name" value="DUF969"/>
</dbReference>
<accession>A0A2N4TN74</accession>
<dbReference type="AlphaFoldDB" id="A0A2N4TN74"/>
<feature type="transmembrane region" description="Helical" evidence="1">
    <location>
        <begin position="57"/>
        <end position="76"/>
    </location>
</feature>
<gene>
    <name evidence="2" type="ORF">C0Q88_16220</name>
</gene>
<organism evidence="2 3">
    <name type="scientific">Ralstonia pickettii</name>
    <name type="common">Burkholderia pickettii</name>
    <dbReference type="NCBI Taxonomy" id="329"/>
    <lineage>
        <taxon>Bacteria</taxon>
        <taxon>Pseudomonadati</taxon>
        <taxon>Pseudomonadota</taxon>
        <taxon>Betaproteobacteria</taxon>
        <taxon>Burkholderiales</taxon>
        <taxon>Burkholderiaceae</taxon>
        <taxon>Ralstonia</taxon>
    </lineage>
</organism>
<evidence type="ECO:0000313" key="2">
    <source>
        <dbReference type="EMBL" id="PLC41154.1"/>
    </source>
</evidence>
<reference evidence="2 3" key="1">
    <citation type="submission" date="2017-12" db="EMBL/GenBank/DDBJ databases">
        <title>Draft genome sequence of Ralstonia pickettii 52.</title>
        <authorList>
            <person name="Zheng B."/>
        </authorList>
    </citation>
    <scope>NUCLEOTIDE SEQUENCE [LARGE SCALE GENOMIC DNA]</scope>
    <source>
        <strain evidence="2 3">52</strain>
    </source>
</reference>